<dbReference type="OrthoDB" id="9783240at2"/>
<evidence type="ECO:0000256" key="5">
    <source>
        <dbReference type="SAM" id="SignalP"/>
    </source>
</evidence>
<dbReference type="EMBL" id="WNWM01000002">
    <property type="protein sequence ID" value="MUI11449.1"/>
    <property type="molecule type" value="Genomic_DNA"/>
</dbReference>
<dbReference type="InterPro" id="IPR000709">
    <property type="entry name" value="Leu_Ile_Val-bd"/>
</dbReference>
<proteinExistence type="inferred from homology"/>
<evidence type="ECO:0000256" key="2">
    <source>
        <dbReference type="ARBA" id="ARBA00022448"/>
    </source>
</evidence>
<evidence type="ECO:0000259" key="6">
    <source>
        <dbReference type="Pfam" id="PF13458"/>
    </source>
</evidence>
<reference evidence="7 8" key="1">
    <citation type="submission" date="2019-11" db="EMBL/GenBank/DDBJ databases">
        <title>Draft Genome Sequences of Six Type Strains of the Genus Massilia.</title>
        <authorList>
            <person name="Miess H."/>
            <person name="Frediansyah A."/>
            <person name="Goeker M."/>
            <person name="Gross H."/>
        </authorList>
    </citation>
    <scope>NUCLEOTIDE SEQUENCE [LARGE SCALE GENOMIC DNA]</scope>
    <source>
        <strain evidence="7 8">DSM 17513</strain>
    </source>
</reference>
<keyword evidence="8" id="KW-1185">Reference proteome</keyword>
<dbReference type="CDD" id="cd06342">
    <property type="entry name" value="PBP1_ABC_LIVBP-like"/>
    <property type="match status" value="1"/>
</dbReference>
<accession>A0A6I3X3P2</accession>
<sequence>MPPCPAIRPLACWAAVSAVLMFSAGARAQTVVKIGTASPLSGPGAHQGKDIENGARMAIDDLNAKGIVIGGKKVNWVLLPEDDASDPKSGTAVAQKLVDARVAAVVGHLNSGTTVPASKIYATAGIPQISPAATTPVYTHQGLKTAFRVVANDNLIGRTLATYSLNTLKAQRIAVIDDRTAFGQGLADEFAKGVRAAGGKAAIVSRQFTSDKAVDFNAILTQIRGKKPDVIFYGGMDAVAGPMLKQMKTLGIDAKLVSGDGICSDRLPLLAGDALGDDRVVCVVAGGIDGPQEASNAAFDERYRQRFKLPVESYAPYAYDAVMTIATAMQAAKSTAPATFLPALSKVRYQGITGTIAFDANGDLRDAAMTMFTYRQGRKVKLQVVRGR</sequence>
<evidence type="ECO:0000313" key="7">
    <source>
        <dbReference type="EMBL" id="MUI11449.1"/>
    </source>
</evidence>
<comment type="caution">
    <text evidence="7">The sequence shown here is derived from an EMBL/GenBank/DDBJ whole genome shotgun (WGS) entry which is preliminary data.</text>
</comment>
<feature type="signal peptide" evidence="5">
    <location>
        <begin position="1"/>
        <end position="28"/>
    </location>
</feature>
<evidence type="ECO:0000256" key="3">
    <source>
        <dbReference type="ARBA" id="ARBA00022729"/>
    </source>
</evidence>
<dbReference type="Pfam" id="PF13458">
    <property type="entry name" value="Peripla_BP_6"/>
    <property type="match status" value="1"/>
</dbReference>
<dbReference type="PRINTS" id="PR00337">
    <property type="entry name" value="LEUILEVALBP"/>
</dbReference>
<dbReference type="PANTHER" id="PTHR47151:SF2">
    <property type="entry name" value="AMINO ACID BINDING PROTEIN"/>
    <property type="match status" value="1"/>
</dbReference>
<dbReference type="Gene3D" id="3.40.50.2300">
    <property type="match status" value="2"/>
</dbReference>
<feature type="chain" id="PRO_5026082046" evidence="5">
    <location>
        <begin position="29"/>
        <end position="388"/>
    </location>
</feature>
<dbReference type="Proteomes" id="UP000431684">
    <property type="component" value="Unassembled WGS sequence"/>
</dbReference>
<protein>
    <submittedName>
        <fullName evidence="7">ABC transporter substrate-binding protein</fullName>
    </submittedName>
</protein>
<keyword evidence="2" id="KW-0813">Transport</keyword>
<name>A0A6I3X3P2_9BURK</name>
<dbReference type="PANTHER" id="PTHR47151">
    <property type="entry name" value="LEU/ILE/VAL-BINDING ABC TRANSPORTER SUBUNIT"/>
    <property type="match status" value="1"/>
</dbReference>
<comment type="similarity">
    <text evidence="1">Belongs to the leucine-binding protein family.</text>
</comment>
<evidence type="ECO:0000256" key="4">
    <source>
        <dbReference type="ARBA" id="ARBA00022970"/>
    </source>
</evidence>
<evidence type="ECO:0000313" key="8">
    <source>
        <dbReference type="Proteomes" id="UP000431684"/>
    </source>
</evidence>
<dbReference type="GO" id="GO:0006865">
    <property type="term" value="P:amino acid transport"/>
    <property type="evidence" value="ECO:0007669"/>
    <property type="project" value="UniProtKB-KW"/>
</dbReference>
<organism evidence="7 8">
    <name type="scientific">Pseudoduganella dura</name>
    <dbReference type="NCBI Taxonomy" id="321982"/>
    <lineage>
        <taxon>Bacteria</taxon>
        <taxon>Pseudomonadati</taxon>
        <taxon>Pseudomonadota</taxon>
        <taxon>Betaproteobacteria</taxon>
        <taxon>Burkholderiales</taxon>
        <taxon>Oxalobacteraceae</taxon>
        <taxon>Telluria group</taxon>
        <taxon>Pseudoduganella</taxon>
    </lineage>
</organism>
<dbReference type="RefSeq" id="WP_155707498.1">
    <property type="nucleotide sequence ID" value="NZ_BMWU01000018.1"/>
</dbReference>
<dbReference type="InterPro" id="IPR028082">
    <property type="entry name" value="Peripla_BP_I"/>
</dbReference>
<dbReference type="SUPFAM" id="SSF53822">
    <property type="entry name" value="Periplasmic binding protein-like I"/>
    <property type="match status" value="1"/>
</dbReference>
<keyword evidence="4" id="KW-0029">Amino-acid transport</keyword>
<dbReference type="InterPro" id="IPR028081">
    <property type="entry name" value="Leu-bd"/>
</dbReference>
<feature type="domain" description="Leucine-binding protein" evidence="6">
    <location>
        <begin position="32"/>
        <end position="375"/>
    </location>
</feature>
<evidence type="ECO:0000256" key="1">
    <source>
        <dbReference type="ARBA" id="ARBA00010062"/>
    </source>
</evidence>
<keyword evidence="3 5" id="KW-0732">Signal</keyword>
<gene>
    <name evidence="7" type="ORF">GJV26_02940</name>
</gene>
<dbReference type="AlphaFoldDB" id="A0A6I3X3P2"/>